<dbReference type="Proteomes" id="UP000266327">
    <property type="component" value="Unassembled WGS sequence"/>
</dbReference>
<dbReference type="AlphaFoldDB" id="A0A3A3FW94"/>
<dbReference type="InterPro" id="IPR000119">
    <property type="entry name" value="Hist_DNA-bd"/>
</dbReference>
<dbReference type="OrthoDB" id="9799835at2"/>
<dbReference type="InterPro" id="IPR010992">
    <property type="entry name" value="IHF-like_DNA-bd_dom_sf"/>
</dbReference>
<dbReference type="Pfam" id="PF00216">
    <property type="entry name" value="Bac_DNA_binding"/>
    <property type="match status" value="1"/>
</dbReference>
<dbReference type="PROSITE" id="PS00045">
    <property type="entry name" value="HISTONE_LIKE"/>
    <property type="match status" value="1"/>
</dbReference>
<evidence type="ECO:0000256" key="1">
    <source>
        <dbReference type="ARBA" id="ARBA00010529"/>
    </source>
</evidence>
<dbReference type="SUPFAM" id="SSF47729">
    <property type="entry name" value="IHF-like DNA-binding proteins"/>
    <property type="match status" value="1"/>
</dbReference>
<dbReference type="GO" id="GO:0030527">
    <property type="term" value="F:structural constituent of chromatin"/>
    <property type="evidence" value="ECO:0007669"/>
    <property type="project" value="InterPro"/>
</dbReference>
<comment type="similarity">
    <text evidence="1 4">Belongs to the bacterial histone-like protein family.</text>
</comment>
<evidence type="ECO:0000256" key="3">
    <source>
        <dbReference type="ARBA" id="ARBA00023125"/>
    </source>
</evidence>
<dbReference type="EMBL" id="QYUQ01000002">
    <property type="protein sequence ID" value="RJG00427.1"/>
    <property type="molecule type" value="Genomic_DNA"/>
</dbReference>
<sequence length="96" mass="10378">MSKAETIAAIAEQHDIPKKKAQEIYEGIFDGLTAELKKTGRASVAGFGTFNVSQRAARTGRNPATGEALKIKASKSVRFKQSTALKEVVQKFKAPK</sequence>
<dbReference type="PRINTS" id="PR01727">
    <property type="entry name" value="DNABINDINGHU"/>
</dbReference>
<accession>A0A3A3FW94</accession>
<protein>
    <submittedName>
        <fullName evidence="5">HU family DNA-binding protein</fullName>
    </submittedName>
</protein>
<evidence type="ECO:0000313" key="6">
    <source>
        <dbReference type="Proteomes" id="UP000266327"/>
    </source>
</evidence>
<keyword evidence="2" id="KW-0226">DNA condensation</keyword>
<dbReference type="GO" id="GO:0003677">
    <property type="term" value="F:DNA binding"/>
    <property type="evidence" value="ECO:0007669"/>
    <property type="project" value="UniProtKB-KW"/>
</dbReference>
<proteinExistence type="inferred from homology"/>
<dbReference type="Gene3D" id="4.10.520.10">
    <property type="entry name" value="IHF-like DNA-binding proteins"/>
    <property type="match status" value="1"/>
</dbReference>
<organism evidence="5 6">
    <name type="scientific">Noviherbaspirillum sedimenti</name>
    <dbReference type="NCBI Taxonomy" id="2320865"/>
    <lineage>
        <taxon>Bacteria</taxon>
        <taxon>Pseudomonadati</taxon>
        <taxon>Pseudomonadota</taxon>
        <taxon>Betaproteobacteria</taxon>
        <taxon>Burkholderiales</taxon>
        <taxon>Oxalobacteraceae</taxon>
        <taxon>Noviherbaspirillum</taxon>
    </lineage>
</organism>
<name>A0A3A3FW94_9BURK</name>
<dbReference type="PANTHER" id="PTHR33175">
    <property type="entry name" value="DNA-BINDING PROTEIN HU"/>
    <property type="match status" value="1"/>
</dbReference>
<dbReference type="InterPro" id="IPR020816">
    <property type="entry name" value="Histone-like_DNA-bd_CS"/>
</dbReference>
<dbReference type="GO" id="GO:0030261">
    <property type="term" value="P:chromosome condensation"/>
    <property type="evidence" value="ECO:0007669"/>
    <property type="project" value="UniProtKB-KW"/>
</dbReference>
<dbReference type="SMART" id="SM00411">
    <property type="entry name" value="BHL"/>
    <property type="match status" value="1"/>
</dbReference>
<keyword evidence="6" id="KW-1185">Reference proteome</keyword>
<comment type="caution">
    <text evidence="5">The sequence shown here is derived from an EMBL/GenBank/DDBJ whole genome shotgun (WGS) entry which is preliminary data.</text>
</comment>
<dbReference type="PANTHER" id="PTHR33175:SF3">
    <property type="entry name" value="DNA-BINDING PROTEIN HU-BETA"/>
    <property type="match status" value="1"/>
</dbReference>
<gene>
    <name evidence="5" type="ORF">D3878_01585</name>
</gene>
<evidence type="ECO:0000256" key="4">
    <source>
        <dbReference type="RuleBase" id="RU003939"/>
    </source>
</evidence>
<keyword evidence="3 5" id="KW-0238">DNA-binding</keyword>
<reference evidence="6" key="1">
    <citation type="submission" date="2018-09" db="EMBL/GenBank/DDBJ databases">
        <authorList>
            <person name="Zhu H."/>
        </authorList>
    </citation>
    <scope>NUCLEOTIDE SEQUENCE [LARGE SCALE GENOMIC DNA]</scope>
    <source>
        <strain evidence="6">K1S02-23</strain>
    </source>
</reference>
<evidence type="ECO:0000313" key="5">
    <source>
        <dbReference type="EMBL" id="RJG00427.1"/>
    </source>
</evidence>
<evidence type="ECO:0000256" key="2">
    <source>
        <dbReference type="ARBA" id="ARBA00023067"/>
    </source>
</evidence>
<dbReference type="CDD" id="cd13831">
    <property type="entry name" value="HU"/>
    <property type="match status" value="1"/>
</dbReference>
<dbReference type="RefSeq" id="WP_119783881.1">
    <property type="nucleotide sequence ID" value="NZ_QYUQ01000002.1"/>
</dbReference>